<reference evidence="2 3" key="1">
    <citation type="submission" date="2017-04" db="EMBL/GenBank/DDBJ databases">
        <authorList>
            <person name="Afonso C.L."/>
            <person name="Miller P.J."/>
            <person name="Scott M.A."/>
            <person name="Spackman E."/>
            <person name="Goraichik I."/>
            <person name="Dimitrov K.M."/>
            <person name="Suarez D.L."/>
            <person name="Swayne D.E."/>
        </authorList>
    </citation>
    <scope>NUCLEOTIDE SEQUENCE [LARGE SCALE GENOMIC DNA]</scope>
    <source>
        <strain evidence="2 3">CGMCC 1.12644</strain>
    </source>
</reference>
<evidence type="ECO:0000256" key="1">
    <source>
        <dbReference type="SAM" id="Phobius"/>
    </source>
</evidence>
<gene>
    <name evidence="2" type="ORF">SAMN06295998_11741</name>
</gene>
<dbReference type="Proteomes" id="UP000192330">
    <property type="component" value="Unassembled WGS sequence"/>
</dbReference>
<proteinExistence type="predicted"/>
<sequence>MSDIKEPSDGSGQRRIWLRVLLFVSLAINLLIVGIVCGAMLLKPDHGRRGGPRDMVAPYTRALSDADRSALGKRLREGLASRHEERGLLAEDYRAALEILRTEPLDQTALDEVLSRQSERAHQRKLMGQRALSERLAAMSPDERAGFADRLEDALDRLAKGGDRSWRPHDR</sequence>
<organism evidence="2 3">
    <name type="scientific">Primorskyibacter flagellatus</name>
    <dbReference type="NCBI Taxonomy" id="1387277"/>
    <lineage>
        <taxon>Bacteria</taxon>
        <taxon>Pseudomonadati</taxon>
        <taxon>Pseudomonadota</taxon>
        <taxon>Alphaproteobacteria</taxon>
        <taxon>Rhodobacterales</taxon>
        <taxon>Roseobacteraceae</taxon>
        <taxon>Primorskyibacter</taxon>
    </lineage>
</organism>
<protein>
    <submittedName>
        <fullName evidence="2">Uncharacterized membrane protein</fullName>
    </submittedName>
</protein>
<evidence type="ECO:0000313" key="2">
    <source>
        <dbReference type="EMBL" id="SMD00131.1"/>
    </source>
</evidence>
<dbReference type="RefSeq" id="WP_084353964.1">
    <property type="nucleotide sequence ID" value="NZ_FWYD01000017.1"/>
</dbReference>
<keyword evidence="1" id="KW-0472">Membrane</keyword>
<dbReference type="Pfam" id="PF13801">
    <property type="entry name" value="Metal_resist"/>
    <property type="match status" value="1"/>
</dbReference>
<evidence type="ECO:0000313" key="3">
    <source>
        <dbReference type="Proteomes" id="UP000192330"/>
    </source>
</evidence>
<keyword evidence="3" id="KW-1185">Reference proteome</keyword>
<dbReference type="InterPro" id="IPR025961">
    <property type="entry name" value="Metal_resist"/>
</dbReference>
<keyword evidence="1" id="KW-1133">Transmembrane helix</keyword>
<feature type="transmembrane region" description="Helical" evidence="1">
    <location>
        <begin position="20"/>
        <end position="42"/>
    </location>
</feature>
<name>A0A1W2DRR8_9RHOB</name>
<dbReference type="AlphaFoldDB" id="A0A1W2DRR8"/>
<keyword evidence="1" id="KW-0812">Transmembrane</keyword>
<dbReference type="STRING" id="1387277.SAMN06295998_11741"/>
<dbReference type="OrthoDB" id="7688532at2"/>
<dbReference type="EMBL" id="FWYD01000017">
    <property type="protein sequence ID" value="SMD00131.1"/>
    <property type="molecule type" value="Genomic_DNA"/>
</dbReference>
<accession>A0A1W2DRR8</accession>